<dbReference type="GO" id="GO:0000978">
    <property type="term" value="F:RNA polymerase II cis-regulatory region sequence-specific DNA binding"/>
    <property type="evidence" value="ECO:0007669"/>
    <property type="project" value="TreeGrafter"/>
</dbReference>
<reference evidence="8" key="2">
    <citation type="submission" date="2013-04" db="EMBL/GenBank/DDBJ databases">
        <title>Genomic mechanisms accounting for the adaptation to parasitism in nematode-trapping fungi.</title>
        <authorList>
            <person name="Ahren D.G."/>
        </authorList>
    </citation>
    <scope>NUCLEOTIDE SEQUENCE [LARGE SCALE GENOMIC DNA]</scope>
    <source>
        <strain evidence="8">CBS 200.50</strain>
    </source>
</reference>
<dbReference type="GO" id="GO:0008270">
    <property type="term" value="F:zinc ion binding"/>
    <property type="evidence" value="ECO:0007669"/>
    <property type="project" value="UniProtKB-KW"/>
</dbReference>
<evidence type="ECO:0000256" key="5">
    <source>
        <dbReference type="SAM" id="MobiDB-lite"/>
    </source>
</evidence>
<dbReference type="Pfam" id="PF00096">
    <property type="entry name" value="zf-C2H2"/>
    <property type="match status" value="1"/>
</dbReference>
<feature type="domain" description="C2H2-type" evidence="6">
    <location>
        <begin position="371"/>
        <end position="400"/>
    </location>
</feature>
<evidence type="ECO:0000256" key="2">
    <source>
        <dbReference type="ARBA" id="ARBA00022771"/>
    </source>
</evidence>
<dbReference type="GO" id="GO:0000981">
    <property type="term" value="F:DNA-binding transcription factor activity, RNA polymerase II-specific"/>
    <property type="evidence" value="ECO:0007669"/>
    <property type="project" value="TreeGrafter"/>
</dbReference>
<feature type="region of interest" description="Disordered" evidence="5">
    <location>
        <begin position="249"/>
        <end position="335"/>
    </location>
</feature>
<keyword evidence="8" id="KW-1185">Reference proteome</keyword>
<dbReference type="HOGENOM" id="CLU_637817_0_0_1"/>
<dbReference type="OrthoDB" id="4748970at2759"/>
<organism evidence="7 8">
    <name type="scientific">Dactylellina haptotyla (strain CBS 200.50)</name>
    <name type="common">Nematode-trapping fungus</name>
    <name type="synonym">Monacrosporium haptotylum</name>
    <dbReference type="NCBI Taxonomy" id="1284197"/>
    <lineage>
        <taxon>Eukaryota</taxon>
        <taxon>Fungi</taxon>
        <taxon>Dikarya</taxon>
        <taxon>Ascomycota</taxon>
        <taxon>Pezizomycotina</taxon>
        <taxon>Orbiliomycetes</taxon>
        <taxon>Orbiliales</taxon>
        <taxon>Orbiliaceae</taxon>
        <taxon>Dactylellina</taxon>
    </lineage>
</organism>
<dbReference type="PANTHER" id="PTHR23235">
    <property type="entry name" value="KRUEPPEL-LIKE TRANSCRIPTION FACTOR"/>
    <property type="match status" value="1"/>
</dbReference>
<feature type="compositionally biased region" description="Basic and acidic residues" evidence="5">
    <location>
        <begin position="282"/>
        <end position="300"/>
    </location>
</feature>
<dbReference type="InterPro" id="IPR036236">
    <property type="entry name" value="Znf_C2H2_sf"/>
</dbReference>
<evidence type="ECO:0000256" key="4">
    <source>
        <dbReference type="PROSITE-ProRule" id="PRU00042"/>
    </source>
</evidence>
<evidence type="ECO:0000256" key="3">
    <source>
        <dbReference type="ARBA" id="ARBA00022833"/>
    </source>
</evidence>
<feature type="region of interest" description="Disordered" evidence="5">
    <location>
        <begin position="403"/>
        <end position="430"/>
    </location>
</feature>
<proteinExistence type="predicted"/>
<evidence type="ECO:0000256" key="1">
    <source>
        <dbReference type="ARBA" id="ARBA00022723"/>
    </source>
</evidence>
<sequence length="430" mass="47294">MADFCESITWIPDPHLRVLVDLELLTPNLASDETPSPLDHENFAGYESFLDTEAQGVFDWISNSPLDSVEEVPLNLRENYDIEPPVHSGCSSHSSSSHDAVGDPSGAVELLGGVADFPAEFGCSPNPFINNIENETHFVSHDLPSSQGTVIPADYHADNPLPVTSVSLASLNIYVPDFGPDSLENYVPEFFANQGLHDPSGFSNQRCPSETSTSASSFPTESVGSFAHSDDAIASPKFPAFSPPVNFADTFGLEDAPGSPVSLEPSPSPSDVSQTVETSPRTPKDVNRFAREQKENDYKGYRWRQASRSSLKRKRENSEESEEPAPARKPKTEIKRPREAKYICPYDDCPKRFTQERRFQVHFRTHGKPLFICKPCGKALSRQDNYQTHLKSSIHKKKMAAYEAKASTSSTVTTPDFSGESPSPDPPNSP</sequence>
<dbReference type="Proteomes" id="UP000015100">
    <property type="component" value="Unassembled WGS sequence"/>
</dbReference>
<keyword evidence="2 4" id="KW-0863">Zinc-finger</keyword>
<protein>
    <recommendedName>
        <fullName evidence="6">C2H2-type domain-containing protein</fullName>
    </recommendedName>
</protein>
<dbReference type="PROSITE" id="PS00028">
    <property type="entry name" value="ZINC_FINGER_C2H2_1"/>
    <property type="match status" value="2"/>
</dbReference>
<dbReference type="SMART" id="SM00355">
    <property type="entry name" value="ZnF_C2H2"/>
    <property type="match status" value="2"/>
</dbReference>
<dbReference type="STRING" id="1284197.S8AS51"/>
<dbReference type="PROSITE" id="PS50157">
    <property type="entry name" value="ZINC_FINGER_C2H2_2"/>
    <property type="match status" value="2"/>
</dbReference>
<feature type="compositionally biased region" description="Polar residues" evidence="5">
    <location>
        <begin position="271"/>
        <end position="281"/>
    </location>
</feature>
<keyword evidence="3" id="KW-0862">Zinc</keyword>
<evidence type="ECO:0000259" key="6">
    <source>
        <dbReference type="PROSITE" id="PS50157"/>
    </source>
</evidence>
<evidence type="ECO:0000313" key="7">
    <source>
        <dbReference type="EMBL" id="EPS45719.1"/>
    </source>
</evidence>
<name>S8AS51_DACHA</name>
<keyword evidence="1" id="KW-0479">Metal-binding</keyword>
<dbReference type="PANTHER" id="PTHR23235:SF60">
    <property type="entry name" value="STRIPE, ISOFORM D"/>
    <property type="match status" value="1"/>
</dbReference>
<dbReference type="InterPro" id="IPR013087">
    <property type="entry name" value="Znf_C2H2_type"/>
</dbReference>
<feature type="compositionally biased region" description="Polar residues" evidence="5">
    <location>
        <begin position="406"/>
        <end position="416"/>
    </location>
</feature>
<evidence type="ECO:0000313" key="8">
    <source>
        <dbReference type="Proteomes" id="UP000015100"/>
    </source>
</evidence>
<dbReference type="Gene3D" id="3.30.160.60">
    <property type="entry name" value="Classic Zinc Finger"/>
    <property type="match status" value="2"/>
</dbReference>
<comment type="caution">
    <text evidence="7">The sequence shown here is derived from an EMBL/GenBank/DDBJ whole genome shotgun (WGS) entry which is preliminary data.</text>
</comment>
<feature type="region of interest" description="Disordered" evidence="5">
    <location>
        <begin position="201"/>
        <end position="221"/>
    </location>
</feature>
<accession>S8AS51</accession>
<gene>
    <name evidence="7" type="ORF">H072_258</name>
</gene>
<dbReference type="EMBL" id="AQGS01000003">
    <property type="protein sequence ID" value="EPS45719.1"/>
    <property type="molecule type" value="Genomic_DNA"/>
</dbReference>
<feature type="domain" description="C2H2-type" evidence="6">
    <location>
        <begin position="342"/>
        <end position="366"/>
    </location>
</feature>
<dbReference type="SUPFAM" id="SSF57667">
    <property type="entry name" value="beta-beta-alpha zinc fingers"/>
    <property type="match status" value="1"/>
</dbReference>
<reference evidence="7 8" key="1">
    <citation type="journal article" date="2013" name="PLoS Genet.">
        <title>Genomic mechanisms accounting for the adaptation to parasitism in nematode-trapping fungi.</title>
        <authorList>
            <person name="Meerupati T."/>
            <person name="Andersson K.M."/>
            <person name="Friman E."/>
            <person name="Kumar D."/>
            <person name="Tunlid A."/>
            <person name="Ahren D."/>
        </authorList>
    </citation>
    <scope>NUCLEOTIDE SEQUENCE [LARGE SCALE GENOMIC DNA]</scope>
    <source>
        <strain evidence="7 8">CBS 200.50</strain>
    </source>
</reference>
<dbReference type="AlphaFoldDB" id="S8AS51"/>